<sequence length="507" mass="51683">MRLVALGGVVTGRGLRAGVDGQGGRFGDDRTGVVGHAVAVEGIPERDGDPEEALTADQPVAVEAVHPMVVAHAHVRRVPDQLPPPRAEFGPALLVAAAVADVPLAGGDDLQGLVALLEELHRVRDGPGFAVQLAALAQQRDDAFARGVGGGARESGVRGDGVRRVDPARRLGAEAAVPADHRPGGQAQFTPPDDVGGVAERADHGDARALVGRREPVGEDGDLDVEERGADGRAEEVAVALVVGVCHEGDARGEQFGAGRLDGDGAAVGGAEAQPMVGAGPLAVLQLGLGDRRAERDVPQGGRLRQVRVAAGEVGEEGPLRGGARLGADGPVGARPVDGQAEAAPQVLEGLLVPLGEPLAQLDEVLPGDRDLPLAGRRGRGEVRVVGQRGVAADAVVVLDAAFGGQAVVVPAHGVEDVAAAHALVAGDGVGVRVREDVPDVQGAADGGRRGVDGEQLVPRRRARMVRVEGVYTRLVPAPGPLLLETVEDGLLRGALRAWGVRHAPAC</sequence>
<dbReference type="Proteomes" id="UP000195880">
    <property type="component" value="Chromosome"/>
</dbReference>
<protein>
    <submittedName>
        <fullName evidence="1">Uncharacterized protein</fullName>
    </submittedName>
</protein>
<organism evidence="1 2">
    <name type="scientific">Streptomyces alboflavus</name>
    <dbReference type="NCBI Taxonomy" id="67267"/>
    <lineage>
        <taxon>Bacteria</taxon>
        <taxon>Bacillati</taxon>
        <taxon>Actinomycetota</taxon>
        <taxon>Actinomycetes</taxon>
        <taxon>Kitasatosporales</taxon>
        <taxon>Streptomycetaceae</taxon>
        <taxon>Streptomyces</taxon>
    </lineage>
</organism>
<name>A0A1Z1WMP6_9ACTN</name>
<accession>A0A1Z1WMP6</accession>
<keyword evidence="2" id="KW-1185">Reference proteome</keyword>
<dbReference type="KEGG" id="salf:SMD44_07209"/>
<gene>
    <name evidence="1" type="ORF">SMD44_07209</name>
</gene>
<proteinExistence type="predicted"/>
<evidence type="ECO:0000313" key="2">
    <source>
        <dbReference type="Proteomes" id="UP000195880"/>
    </source>
</evidence>
<dbReference type="EMBL" id="CP021748">
    <property type="protein sequence ID" value="ARX87727.1"/>
    <property type="molecule type" value="Genomic_DNA"/>
</dbReference>
<reference evidence="1 2" key="1">
    <citation type="submission" date="2017-05" db="EMBL/GenBank/DDBJ databases">
        <title>Streptomyces alboflavus Genome sequencing and assembly.</title>
        <authorList>
            <person name="Wang Y."/>
            <person name="Du B."/>
            <person name="Ding Y."/>
            <person name="Liu H."/>
            <person name="Hou Q."/>
            <person name="Liu K."/>
            <person name="Wang C."/>
            <person name="Yao L."/>
        </authorList>
    </citation>
    <scope>NUCLEOTIDE SEQUENCE [LARGE SCALE GENOMIC DNA]</scope>
    <source>
        <strain evidence="1 2">MDJK44</strain>
    </source>
</reference>
<dbReference type="AlphaFoldDB" id="A0A1Z1WMP6"/>
<evidence type="ECO:0000313" key="1">
    <source>
        <dbReference type="EMBL" id="ARX87727.1"/>
    </source>
</evidence>